<dbReference type="EMBL" id="BQNB010017694">
    <property type="protein sequence ID" value="GJT66213.1"/>
    <property type="molecule type" value="Genomic_DNA"/>
</dbReference>
<organism evidence="5 6">
    <name type="scientific">Tanacetum coccineum</name>
    <dbReference type="NCBI Taxonomy" id="301880"/>
    <lineage>
        <taxon>Eukaryota</taxon>
        <taxon>Viridiplantae</taxon>
        <taxon>Streptophyta</taxon>
        <taxon>Embryophyta</taxon>
        <taxon>Tracheophyta</taxon>
        <taxon>Spermatophyta</taxon>
        <taxon>Magnoliopsida</taxon>
        <taxon>eudicotyledons</taxon>
        <taxon>Gunneridae</taxon>
        <taxon>Pentapetalae</taxon>
        <taxon>asterids</taxon>
        <taxon>campanulids</taxon>
        <taxon>Asterales</taxon>
        <taxon>Asteraceae</taxon>
        <taxon>Asteroideae</taxon>
        <taxon>Anthemideae</taxon>
        <taxon>Anthemidinae</taxon>
        <taxon>Tanacetum</taxon>
    </lineage>
</organism>
<dbReference type="EC" id="5.6.2.3" evidence="1"/>
<evidence type="ECO:0000313" key="6">
    <source>
        <dbReference type="Proteomes" id="UP001151760"/>
    </source>
</evidence>
<sequence length="1786" mass="203925">MICAVLYFSNLRVWKHKVNLHGRLLIFDTGVVSASLSAKRVDCHVANGRLPTEGSASKRRRSTTPTITSTPFKVTVSDTVVVLTSLSTKRVRYDVAHGTLPTEGSPLKRRRSTTPRVANRRTPKFMSPNAGRDTSDYTGVSDTVVVPASLSTKRVHYDVSHETLPTEGSPSKRRRSTTPRVTNRRTPKFVSPNAGRDTSHHTGGVRYVYNDLGDCDHRCYHCGAAFWTARDRCQQIDVPEFKIRLYNADGARGYELPSSNTLGAIVFDSRLTGSTEFDVVIKHRGGLPKRINKLHKSYRSLQFLLLFIYGQLGFHTDLKLRSGEGTKKERRVTMLAYYSYQLHPRKIQDFLEFLKNQRTFGAVTGGAILNLEFQKRGLPHCHTLLWVDSTSKIREPENVDQFISAELPDPSCALSEERHRGTDKIFARVSRPLGESSDAACLLRPPIDEIQNYLEGRFVCPYVALWRIYKFDIHCREPTVRILSVHLEDMQRVSFRDRDKLESVVNLLEFVWYANRKSWSPRQNSRSSIGRLAYVHPTSEPHMRHWVWLEMKKSRISQWKRHLQSTGQKHDIPGRVLEMTHIPNYHLNDDNLQGYMLFELEIILNNYGKTLQLFRLGPPPSELLDMLANRLFMEERNYNQQELQQQIIESVPKLNETRRKIYDLIINANGRRQQELIFVYRHGGTGKTFLWKTIISTLRCEGKILTEESLCKVTKNSRLGKLLADTDLIIWDEAPMNDRRCFEALDRSLRDMLTMPDHLFGGKSVLLGGDFWQTLPVKKGASKIEIIALCIFESELWRHFKLFTLTKNMRLSKRGVCSEEQSLISSFASWLLDLRDGRTGEPDQEVLENSSWVDFPFTYCIPNDEQCLSKLTDMINSKVLEMVEGETTTYLSHAEATPLEQDGAETEMLYPTEHLNTLKIPGFPPHQLPLDIKPGLGSPLKPKAGLSDAAHAVPVPETFHEQTNDELTKAEIKQMEADDQVIQTILLGLPEDIYAAVDSCETAQEILFTFTVGESIESDYHRFLKLMNDFKRNKHFPEKIASNLKFLNNLQPEWSRHVTIVHQTKDLHTTDYTQLYDFLKYNQKEVDDLRAKRLAKTQDPLALMANSNNPFNYPVFHLDLPSSSTYIQQPLPNNNYNPQPSFNQNYIQQPMPNPEDITDPTTAMNMTLVLMAKAFKLNYSTPTNNNQRISSNPRNRQIAQSGNQVIQNSGVQNVGNQNGLIVVPGIANQNENGNFVVVRAEGNSNGNNEAGIQLQDEEFDLMTATTDLDEIEEVNANCILMANLQQASTSGTQTDKAHVYDSDGSAEVQLHDKCYNDEIFNMFTQEEQYTELLEPIPEPHQVPQNDSNVISEVSSVEQGGGTVEQHPVTVEETRAYQESSLLNLVAEVEKVNMVNCKMRETNAKLTTELARYKNQEKCFEISQEKYDKLERCYQQSVYQEQCLTKKINALHLSSGKQITALNEEISNLNKQLSKEKSTVSSLQEEKKRLKSNFKIREDELFDKQIQLENKIKELDNILVKTSQSIQTIHMLSPKPDSFYDTEQKMALEKHDPPVVYDSEETLELAQESRLKMKQLNKEIKPANYTKINHLSGVFVSQTAKSREELYFSNTSKTANVSKSISIPNEEFSDDTTPSVARKFLNEVKSTIVTLQRVVKQKMTLDIHNWSSSVHQEIHKIVKDEIFPIVNQVDARVQNFEIQFLKEAAKFVRDFQSLAKEADESLAKHKALEWEIECQIQINPFKNSREEKSMPNKPIKASVKTNSITVPQPHVITKKVVNSDSNGFSST</sequence>
<keyword evidence="1" id="KW-0547">Nucleotide-binding</keyword>
<feature type="domain" description="DNA helicase Pif1-like DEAD-box helicase" evidence="4">
    <location>
        <begin position="706"/>
        <end position="844"/>
    </location>
</feature>
<comment type="similarity">
    <text evidence="1">Belongs to the helicase family.</text>
</comment>
<dbReference type="Pfam" id="PF05970">
    <property type="entry name" value="PIF1"/>
    <property type="match status" value="2"/>
</dbReference>
<feature type="region of interest" description="Disordered" evidence="3">
    <location>
        <begin position="160"/>
        <end position="202"/>
    </location>
</feature>
<proteinExistence type="inferred from homology"/>
<dbReference type="InterPro" id="IPR027417">
    <property type="entry name" value="P-loop_NTPase"/>
</dbReference>
<keyword evidence="1" id="KW-0347">Helicase</keyword>
<comment type="caution">
    <text evidence="5">The sequence shown here is derived from an EMBL/GenBank/DDBJ whole genome shotgun (WGS) entry which is preliminary data.</text>
</comment>
<evidence type="ECO:0000256" key="3">
    <source>
        <dbReference type="SAM" id="MobiDB-lite"/>
    </source>
</evidence>
<comment type="catalytic activity">
    <reaction evidence="1">
        <text>ATP + H2O = ADP + phosphate + H(+)</text>
        <dbReference type="Rhea" id="RHEA:13065"/>
        <dbReference type="ChEBI" id="CHEBI:15377"/>
        <dbReference type="ChEBI" id="CHEBI:15378"/>
        <dbReference type="ChEBI" id="CHEBI:30616"/>
        <dbReference type="ChEBI" id="CHEBI:43474"/>
        <dbReference type="ChEBI" id="CHEBI:456216"/>
        <dbReference type="EC" id="5.6.2.3"/>
    </reaction>
</comment>
<comment type="cofactor">
    <cofactor evidence="1">
        <name>Mg(2+)</name>
        <dbReference type="ChEBI" id="CHEBI:18420"/>
    </cofactor>
</comment>
<name>A0ABQ5FTL3_9ASTR</name>
<evidence type="ECO:0000256" key="1">
    <source>
        <dbReference type="RuleBase" id="RU363044"/>
    </source>
</evidence>
<keyword evidence="1" id="KW-0378">Hydrolase</keyword>
<reference evidence="5" key="2">
    <citation type="submission" date="2022-01" db="EMBL/GenBank/DDBJ databases">
        <authorList>
            <person name="Yamashiro T."/>
            <person name="Shiraishi A."/>
            <person name="Satake H."/>
            <person name="Nakayama K."/>
        </authorList>
    </citation>
    <scope>NUCLEOTIDE SEQUENCE</scope>
</reference>
<evidence type="ECO:0000259" key="4">
    <source>
        <dbReference type="Pfam" id="PF05970"/>
    </source>
</evidence>
<gene>
    <name evidence="5" type="ORF">Tco_1017693</name>
</gene>
<keyword evidence="1" id="KW-0234">DNA repair</keyword>
<dbReference type="InterPro" id="IPR010285">
    <property type="entry name" value="DNA_helicase_pif1-like_DEAD"/>
</dbReference>
<dbReference type="PANTHER" id="PTHR10492:SF96">
    <property type="entry name" value="ATP-DEPENDENT DNA HELICASE"/>
    <property type="match status" value="1"/>
</dbReference>
<dbReference type="Gene3D" id="3.40.50.300">
    <property type="entry name" value="P-loop containing nucleotide triphosphate hydrolases"/>
    <property type="match status" value="1"/>
</dbReference>
<keyword evidence="1" id="KW-0233">DNA recombination</keyword>
<protein>
    <recommendedName>
        <fullName evidence="1">ATP-dependent DNA helicase</fullName>
        <ecNumber evidence="1">5.6.2.3</ecNumber>
    </recommendedName>
</protein>
<dbReference type="SUPFAM" id="SSF52540">
    <property type="entry name" value="P-loop containing nucleoside triphosphate hydrolases"/>
    <property type="match status" value="1"/>
</dbReference>
<keyword evidence="2" id="KW-0175">Coiled coil</keyword>
<evidence type="ECO:0000256" key="2">
    <source>
        <dbReference type="SAM" id="Coils"/>
    </source>
</evidence>
<dbReference type="Proteomes" id="UP001151760">
    <property type="component" value="Unassembled WGS sequence"/>
</dbReference>
<feature type="compositionally biased region" description="Basic residues" evidence="3">
    <location>
        <begin position="171"/>
        <end position="187"/>
    </location>
</feature>
<keyword evidence="1" id="KW-0067">ATP-binding</keyword>
<dbReference type="PANTHER" id="PTHR10492">
    <property type="match status" value="1"/>
</dbReference>
<reference evidence="5" key="1">
    <citation type="journal article" date="2022" name="Int. J. Mol. Sci.">
        <title>Draft Genome of Tanacetum Coccineum: Genomic Comparison of Closely Related Tanacetum-Family Plants.</title>
        <authorList>
            <person name="Yamashiro T."/>
            <person name="Shiraishi A."/>
            <person name="Nakayama K."/>
            <person name="Satake H."/>
        </authorList>
    </citation>
    <scope>NUCLEOTIDE SEQUENCE</scope>
</reference>
<feature type="region of interest" description="Disordered" evidence="3">
    <location>
        <begin position="99"/>
        <end position="138"/>
    </location>
</feature>
<feature type="coiled-coil region" evidence="2">
    <location>
        <begin position="1458"/>
        <end position="1499"/>
    </location>
</feature>
<accession>A0ABQ5FTL3</accession>
<feature type="compositionally biased region" description="Basic residues" evidence="3">
    <location>
        <begin position="107"/>
        <end position="123"/>
    </location>
</feature>
<evidence type="ECO:0000313" key="5">
    <source>
        <dbReference type="EMBL" id="GJT66213.1"/>
    </source>
</evidence>
<feature type="domain" description="DNA helicase Pif1-like DEAD-box helicase" evidence="4">
    <location>
        <begin position="653"/>
        <end position="705"/>
    </location>
</feature>
<keyword evidence="1" id="KW-0227">DNA damage</keyword>
<keyword evidence="6" id="KW-1185">Reference proteome</keyword>